<feature type="compositionally biased region" description="Low complexity" evidence="6">
    <location>
        <begin position="73"/>
        <end position="96"/>
    </location>
</feature>
<keyword evidence="4" id="KW-1133">Transmembrane helix</keyword>
<name>A0AAD9J1X5_9ANNE</name>
<feature type="compositionally biased region" description="Low complexity" evidence="6">
    <location>
        <begin position="108"/>
        <end position="120"/>
    </location>
</feature>
<proteinExistence type="predicted"/>
<reference evidence="8" key="1">
    <citation type="journal article" date="2023" name="Mol. Biol. Evol.">
        <title>Third-Generation Sequencing Reveals the Adaptive Role of the Epigenome in Three Deep-Sea Polychaetes.</title>
        <authorList>
            <person name="Perez M."/>
            <person name="Aroh O."/>
            <person name="Sun Y."/>
            <person name="Lan Y."/>
            <person name="Juniper S.K."/>
            <person name="Young C.R."/>
            <person name="Angers B."/>
            <person name="Qian P.Y."/>
        </authorList>
    </citation>
    <scope>NUCLEOTIDE SEQUENCE</scope>
    <source>
        <strain evidence="8">P08H-3</strain>
    </source>
</reference>
<dbReference type="PANTHER" id="PTHR47535:SF1">
    <property type="entry name" value="NESPRIN-1"/>
    <property type="match status" value="1"/>
</dbReference>
<dbReference type="InterPro" id="IPR036872">
    <property type="entry name" value="CH_dom_sf"/>
</dbReference>
<keyword evidence="9" id="KW-1185">Reference proteome</keyword>
<evidence type="ECO:0000313" key="9">
    <source>
        <dbReference type="Proteomes" id="UP001208570"/>
    </source>
</evidence>
<feature type="compositionally biased region" description="Basic and acidic residues" evidence="6">
    <location>
        <begin position="48"/>
        <end position="64"/>
    </location>
</feature>
<dbReference type="GO" id="GO:0007097">
    <property type="term" value="P:nuclear migration"/>
    <property type="evidence" value="ECO:0007669"/>
    <property type="project" value="TreeGrafter"/>
</dbReference>
<dbReference type="InterPro" id="IPR052403">
    <property type="entry name" value="LINC-complex_assoc"/>
</dbReference>
<evidence type="ECO:0000256" key="3">
    <source>
        <dbReference type="ARBA" id="ARBA00022737"/>
    </source>
</evidence>
<keyword evidence="3" id="KW-0677">Repeat</keyword>
<dbReference type="Proteomes" id="UP001208570">
    <property type="component" value="Unassembled WGS sequence"/>
</dbReference>
<dbReference type="AlphaFoldDB" id="A0AAD9J1X5"/>
<feature type="domain" description="Calponin-homology (CH)" evidence="7">
    <location>
        <begin position="238"/>
        <end position="323"/>
    </location>
</feature>
<evidence type="ECO:0000256" key="2">
    <source>
        <dbReference type="ARBA" id="ARBA00022692"/>
    </source>
</evidence>
<keyword evidence="2" id="KW-0812">Transmembrane</keyword>
<accession>A0AAD9J1X5</accession>
<dbReference type="GO" id="GO:0005640">
    <property type="term" value="C:nuclear outer membrane"/>
    <property type="evidence" value="ECO:0007669"/>
    <property type="project" value="TreeGrafter"/>
</dbReference>
<dbReference type="SUPFAM" id="SSF47576">
    <property type="entry name" value="Calponin-homology domain, CH-domain"/>
    <property type="match status" value="1"/>
</dbReference>
<evidence type="ECO:0000259" key="7">
    <source>
        <dbReference type="PROSITE" id="PS50021"/>
    </source>
</evidence>
<evidence type="ECO:0000256" key="6">
    <source>
        <dbReference type="SAM" id="MobiDB-lite"/>
    </source>
</evidence>
<evidence type="ECO:0000313" key="8">
    <source>
        <dbReference type="EMBL" id="KAK2145171.1"/>
    </source>
</evidence>
<dbReference type="InterPro" id="IPR001715">
    <property type="entry name" value="CH_dom"/>
</dbReference>
<keyword evidence="5" id="KW-0472">Membrane</keyword>
<comment type="caution">
    <text evidence="8">The sequence shown here is derived from an EMBL/GenBank/DDBJ whole genome shotgun (WGS) entry which is preliminary data.</text>
</comment>
<feature type="region of interest" description="Disordered" evidence="6">
    <location>
        <begin position="149"/>
        <end position="181"/>
    </location>
</feature>
<evidence type="ECO:0000256" key="1">
    <source>
        <dbReference type="ARBA" id="ARBA00004370"/>
    </source>
</evidence>
<dbReference type="Gene3D" id="1.10.418.10">
    <property type="entry name" value="Calponin-like domain"/>
    <property type="match status" value="1"/>
</dbReference>
<evidence type="ECO:0000256" key="5">
    <source>
        <dbReference type="ARBA" id="ARBA00023136"/>
    </source>
</evidence>
<feature type="compositionally biased region" description="Basic and acidic residues" evidence="6">
    <location>
        <begin position="24"/>
        <end position="38"/>
    </location>
</feature>
<dbReference type="GO" id="GO:0034993">
    <property type="term" value="C:meiotic nuclear membrane microtubule tethering complex"/>
    <property type="evidence" value="ECO:0007669"/>
    <property type="project" value="TreeGrafter"/>
</dbReference>
<dbReference type="PROSITE" id="PS50021">
    <property type="entry name" value="CH"/>
    <property type="match status" value="1"/>
</dbReference>
<organism evidence="8 9">
    <name type="scientific">Paralvinella palmiformis</name>
    <dbReference type="NCBI Taxonomy" id="53620"/>
    <lineage>
        <taxon>Eukaryota</taxon>
        <taxon>Metazoa</taxon>
        <taxon>Spiralia</taxon>
        <taxon>Lophotrochozoa</taxon>
        <taxon>Annelida</taxon>
        <taxon>Polychaeta</taxon>
        <taxon>Sedentaria</taxon>
        <taxon>Canalipalpata</taxon>
        <taxon>Terebellida</taxon>
        <taxon>Terebelliformia</taxon>
        <taxon>Alvinellidae</taxon>
        <taxon>Paralvinella</taxon>
    </lineage>
</organism>
<dbReference type="GO" id="GO:0051015">
    <property type="term" value="F:actin filament binding"/>
    <property type="evidence" value="ECO:0007669"/>
    <property type="project" value="TreeGrafter"/>
</dbReference>
<dbReference type="GO" id="GO:0005737">
    <property type="term" value="C:cytoplasm"/>
    <property type="evidence" value="ECO:0007669"/>
    <property type="project" value="TreeGrafter"/>
</dbReference>
<feature type="region of interest" description="Disordered" evidence="6">
    <location>
        <begin position="1"/>
        <end position="125"/>
    </location>
</feature>
<dbReference type="PANTHER" id="PTHR47535">
    <property type="entry name" value="MUSCLE-SPECIFIC PROTEIN 300 KDA, ISOFORM G"/>
    <property type="match status" value="1"/>
</dbReference>
<dbReference type="Pfam" id="PF00307">
    <property type="entry name" value="CH"/>
    <property type="match status" value="1"/>
</dbReference>
<sequence>MASNGKIHQMEGSHKSSHKSKSLRNRDSPDTDRSLEKSKSHKHSKERRSRDSPDAAESESDRSTRSHRKSSRHGQSSDVSSDSGQSHCGSVRSQGGRSHHGHSHVDSGDGTENGGTTKSKGASKKTMLKYMIHEVRELKRQLDPSAPDVHIWKKRDKKHAGSESDDSGDSGNGTRDVSDGDRFRHHLLPAIPQDDAQEVELLTTTYPPIGLHSGSHLPVSPEPQHLSKTAPLITVCLSMSSDWDPEDLIASLKIRFGIEVKDFGPSWRDGYAFNAMIHNIRPGLVDMSQLPQNPNRINLENAFTQAEKHLGIPRLIDPEGECF</sequence>
<comment type="subcellular location">
    <subcellularLocation>
        <location evidence="1">Membrane</location>
    </subcellularLocation>
</comment>
<evidence type="ECO:0000256" key="4">
    <source>
        <dbReference type="ARBA" id="ARBA00022989"/>
    </source>
</evidence>
<gene>
    <name evidence="8" type="ORF">LSH36_697g02022</name>
</gene>
<dbReference type="EMBL" id="JAODUP010000697">
    <property type="protein sequence ID" value="KAK2145171.1"/>
    <property type="molecule type" value="Genomic_DNA"/>
</dbReference>
<protein>
    <recommendedName>
        <fullName evidence="7">Calponin-homology (CH) domain-containing protein</fullName>
    </recommendedName>
</protein>